<feature type="compositionally biased region" description="Polar residues" evidence="1">
    <location>
        <begin position="31"/>
        <end position="41"/>
    </location>
</feature>
<dbReference type="Proteomes" id="UP001303160">
    <property type="component" value="Unassembled WGS sequence"/>
</dbReference>
<dbReference type="InterPro" id="IPR012664">
    <property type="entry name" value="CHP02452"/>
</dbReference>
<keyword evidence="4" id="KW-1185">Reference proteome</keyword>
<dbReference type="SUPFAM" id="SSF52949">
    <property type="entry name" value="Macro domain-like"/>
    <property type="match status" value="1"/>
</dbReference>
<feature type="compositionally biased region" description="Polar residues" evidence="1">
    <location>
        <begin position="246"/>
        <end position="263"/>
    </location>
</feature>
<dbReference type="PANTHER" id="PTHR35596:SF1">
    <property type="entry name" value="MICROBIAL-TYPE PARG CATALYTIC DOMAIN-CONTAINING PROTEIN"/>
    <property type="match status" value="1"/>
</dbReference>
<dbReference type="InterPro" id="IPR043472">
    <property type="entry name" value="Macro_dom-like"/>
</dbReference>
<feature type="compositionally biased region" description="Low complexity" evidence="1">
    <location>
        <begin position="166"/>
        <end position="186"/>
    </location>
</feature>
<feature type="region of interest" description="Disordered" evidence="1">
    <location>
        <begin position="1"/>
        <end position="226"/>
    </location>
</feature>
<proteinExistence type="predicted"/>
<evidence type="ECO:0000313" key="4">
    <source>
        <dbReference type="Proteomes" id="UP001303160"/>
    </source>
</evidence>
<organism evidence="3 4">
    <name type="scientific">Triangularia verruculosa</name>
    <dbReference type="NCBI Taxonomy" id="2587418"/>
    <lineage>
        <taxon>Eukaryota</taxon>
        <taxon>Fungi</taxon>
        <taxon>Dikarya</taxon>
        <taxon>Ascomycota</taxon>
        <taxon>Pezizomycotina</taxon>
        <taxon>Sordariomycetes</taxon>
        <taxon>Sordariomycetidae</taxon>
        <taxon>Sordariales</taxon>
        <taxon>Podosporaceae</taxon>
        <taxon>Triangularia</taxon>
    </lineage>
</organism>
<reference evidence="3" key="2">
    <citation type="submission" date="2023-05" db="EMBL/GenBank/DDBJ databases">
        <authorList>
            <consortium name="Lawrence Berkeley National Laboratory"/>
            <person name="Steindorff A."/>
            <person name="Hensen N."/>
            <person name="Bonometti L."/>
            <person name="Westerberg I."/>
            <person name="Brannstrom I.O."/>
            <person name="Guillou S."/>
            <person name="Cros-Aarteil S."/>
            <person name="Calhoun S."/>
            <person name="Haridas S."/>
            <person name="Kuo A."/>
            <person name="Mondo S."/>
            <person name="Pangilinan J."/>
            <person name="Riley R."/>
            <person name="Labutti K."/>
            <person name="Andreopoulos B."/>
            <person name="Lipzen A."/>
            <person name="Chen C."/>
            <person name="Yanf M."/>
            <person name="Daum C."/>
            <person name="Ng V."/>
            <person name="Clum A."/>
            <person name="Ohm R."/>
            <person name="Martin F."/>
            <person name="Silar P."/>
            <person name="Natvig D."/>
            <person name="Lalanne C."/>
            <person name="Gautier V."/>
            <person name="Ament-Velasquez S.L."/>
            <person name="Kruys A."/>
            <person name="Hutchinson M.I."/>
            <person name="Powell A.J."/>
            <person name="Barry K."/>
            <person name="Miller A.N."/>
            <person name="Grigoriev I.V."/>
            <person name="Debuchy R."/>
            <person name="Gladieux P."/>
            <person name="Thoren M.H."/>
            <person name="Johannesson H."/>
        </authorList>
    </citation>
    <scope>NUCLEOTIDE SEQUENCE</scope>
    <source>
        <strain evidence="3">CBS 315.58</strain>
    </source>
</reference>
<reference evidence="3" key="1">
    <citation type="journal article" date="2023" name="Mol. Phylogenet. Evol.">
        <title>Genome-scale phylogeny and comparative genomics of the fungal order Sordariales.</title>
        <authorList>
            <person name="Hensen N."/>
            <person name="Bonometti L."/>
            <person name="Westerberg I."/>
            <person name="Brannstrom I.O."/>
            <person name="Guillou S."/>
            <person name="Cros-Aarteil S."/>
            <person name="Calhoun S."/>
            <person name="Haridas S."/>
            <person name="Kuo A."/>
            <person name="Mondo S."/>
            <person name="Pangilinan J."/>
            <person name="Riley R."/>
            <person name="LaButti K."/>
            <person name="Andreopoulos B."/>
            <person name="Lipzen A."/>
            <person name="Chen C."/>
            <person name="Yan M."/>
            <person name="Daum C."/>
            <person name="Ng V."/>
            <person name="Clum A."/>
            <person name="Steindorff A."/>
            <person name="Ohm R.A."/>
            <person name="Martin F."/>
            <person name="Silar P."/>
            <person name="Natvig D.O."/>
            <person name="Lalanne C."/>
            <person name="Gautier V."/>
            <person name="Ament-Velasquez S.L."/>
            <person name="Kruys A."/>
            <person name="Hutchinson M.I."/>
            <person name="Powell A.J."/>
            <person name="Barry K."/>
            <person name="Miller A.N."/>
            <person name="Grigoriev I.V."/>
            <person name="Debuchy R."/>
            <person name="Gladieux P."/>
            <person name="Hiltunen Thoren M."/>
            <person name="Johannesson H."/>
        </authorList>
    </citation>
    <scope>NUCLEOTIDE SEQUENCE</scope>
    <source>
        <strain evidence="3">CBS 315.58</strain>
    </source>
</reference>
<dbReference type="Gene3D" id="3.40.220.10">
    <property type="entry name" value="Leucine Aminopeptidase, subunit E, domain 1"/>
    <property type="match status" value="1"/>
</dbReference>
<feature type="compositionally biased region" description="Pro residues" evidence="1">
    <location>
        <begin position="156"/>
        <end position="165"/>
    </location>
</feature>
<feature type="domain" description="Microbial-type PARG catalytic" evidence="2">
    <location>
        <begin position="414"/>
        <end position="533"/>
    </location>
</feature>
<feature type="compositionally biased region" description="Pro residues" evidence="1">
    <location>
        <begin position="187"/>
        <end position="214"/>
    </location>
</feature>
<evidence type="ECO:0000256" key="1">
    <source>
        <dbReference type="SAM" id="MobiDB-lite"/>
    </source>
</evidence>
<dbReference type="NCBIfam" id="TIGR02452">
    <property type="entry name" value="TIGR02452 family protein"/>
    <property type="match status" value="1"/>
</dbReference>
<dbReference type="EMBL" id="MU863881">
    <property type="protein sequence ID" value="KAK4204620.1"/>
    <property type="molecule type" value="Genomic_DNA"/>
</dbReference>
<feature type="compositionally biased region" description="Low complexity" evidence="1">
    <location>
        <begin position="120"/>
        <end position="134"/>
    </location>
</feature>
<feature type="region of interest" description="Disordered" evidence="1">
    <location>
        <begin position="240"/>
        <end position="380"/>
    </location>
</feature>
<gene>
    <name evidence="3" type="ORF">QBC40DRAFT_336799</name>
</gene>
<dbReference type="AlphaFoldDB" id="A0AAN6XSE8"/>
<dbReference type="InterPro" id="IPR019261">
    <property type="entry name" value="PARG_cat_microbial"/>
</dbReference>
<dbReference type="Pfam" id="PF10021">
    <property type="entry name" value="PARG_cat_microb"/>
    <property type="match status" value="1"/>
</dbReference>
<sequence length="682" mass="73625">MAPKPVDANRKPELPSSSPFVNSPWAPSRPSLLQRQQAPPSNQKPPRFSYSQPGASAPDTPTNPPKLGGRQQPPPNFRRQPLGSVAKTTTARSQPPPGFNRKPPVATPTVAPPTTGPSDAARAAAELAQQQRARTQFEALKAAASQLNPNLLKPSAPKPQPPPPSTTTQTPDPSSKPSVPKTTKPKVPVPPAPGPTEVPAPTSVPRPKPPPPKPISILKPSTDQTTIAATERPGATLATALGIAQSPATTTGTPSRIPITTSYLKRDPNKPPKKPLPGDSIPVAPTPSISFLEQPPVSFGGKQLPATARRPTQANPVLGPVSTAIQKPKPPSKPAARMSPQQGLELERLQPPLVPSSPTVTPIKSRKLPPSFQEWPDPPAMSTREELRKVAIGTKSALPLILKKLRDDGEDLAKKSRKFTLEDISRLDPNLCPRFPNKATIRVINSDTLDAAIEEITALSKEDNANHHAFPAVVNFANDARPGGGWLNGAMAQEEAICYRSSLHLSLKQKDYPISPNKYTTAAIYSPYVLIIRGTERTGHKLLPFSVIKSDPKVVSVLSVAAIHAPPLQTIKYDSHAPGEPDQLVVFRKDSDRDLTKQKMRLVLRTAAAYRHRRIILGAFGCGVFKNPPEDVAHCWLEVLREKEFGGAGNWWKAVTFAVYEPKPQFEGNLDIFTRVLNGQQV</sequence>
<comment type="caution">
    <text evidence="3">The sequence shown here is derived from an EMBL/GenBank/DDBJ whole genome shotgun (WGS) entry which is preliminary data.</text>
</comment>
<accession>A0AAN6XSE8</accession>
<evidence type="ECO:0000313" key="3">
    <source>
        <dbReference type="EMBL" id="KAK4204620.1"/>
    </source>
</evidence>
<protein>
    <recommendedName>
        <fullName evidence="2">Microbial-type PARG catalytic domain-containing protein</fullName>
    </recommendedName>
</protein>
<evidence type="ECO:0000259" key="2">
    <source>
        <dbReference type="Pfam" id="PF10021"/>
    </source>
</evidence>
<dbReference type="PANTHER" id="PTHR35596">
    <property type="entry name" value="DUF2263 DOMAIN-CONTAINING PROTEIN"/>
    <property type="match status" value="1"/>
</dbReference>
<name>A0AAN6XSE8_9PEZI</name>